<evidence type="ECO:0000313" key="3">
    <source>
        <dbReference type="EMBL" id="GMR43921.1"/>
    </source>
</evidence>
<sequence length="148" mass="16600">YHSRMRSLVVILVLLLPVTEAIPAALVGYLVFVGGSLTIFLLVRYGERVLDWAEIQLGWADTGETDVQQIYTPPSTDAPALTPEEESNLLDETFEKFKEVSKHREYHKEALTAAKLAFSKAREDTTLPREDALMEAVVTYSKIVSRTT</sequence>
<keyword evidence="1" id="KW-0732">Signal</keyword>
<name>A0AAN4ZNF1_9BILA</name>
<reference evidence="4" key="1">
    <citation type="submission" date="2022-10" db="EMBL/GenBank/DDBJ databases">
        <title>Genome assembly of Pristionchus species.</title>
        <authorList>
            <person name="Yoshida K."/>
            <person name="Sommer R.J."/>
        </authorList>
    </citation>
    <scope>NUCLEOTIDE SEQUENCE [LARGE SCALE GENOMIC DNA]</scope>
    <source>
        <strain evidence="2 4">RS5460</strain>
    </source>
</reference>
<feature type="signal peptide" evidence="1">
    <location>
        <begin position="1"/>
        <end position="21"/>
    </location>
</feature>
<feature type="chain" id="PRO_5044710160" evidence="1">
    <location>
        <begin position="22"/>
        <end position="148"/>
    </location>
</feature>
<proteinExistence type="predicted"/>
<dbReference type="EMBL" id="BTRK01000003">
    <property type="protein sequence ID" value="GMR43921.1"/>
    <property type="molecule type" value="Genomic_DNA"/>
</dbReference>
<organism evidence="3 4">
    <name type="scientific">Pristionchus mayeri</name>
    <dbReference type="NCBI Taxonomy" id="1317129"/>
    <lineage>
        <taxon>Eukaryota</taxon>
        <taxon>Metazoa</taxon>
        <taxon>Ecdysozoa</taxon>
        <taxon>Nematoda</taxon>
        <taxon>Chromadorea</taxon>
        <taxon>Rhabditida</taxon>
        <taxon>Rhabditina</taxon>
        <taxon>Diplogasteromorpha</taxon>
        <taxon>Diplogasteroidea</taxon>
        <taxon>Neodiplogasteridae</taxon>
        <taxon>Pristionchus</taxon>
    </lineage>
</organism>
<dbReference type="EMBL" id="BTRK01000003">
    <property type="protein sequence ID" value="GMR43916.1"/>
    <property type="molecule type" value="Genomic_DNA"/>
</dbReference>
<feature type="non-terminal residue" evidence="3">
    <location>
        <position position="1"/>
    </location>
</feature>
<protein>
    <submittedName>
        <fullName evidence="3">Uncharacterized protein</fullName>
    </submittedName>
</protein>
<evidence type="ECO:0000313" key="2">
    <source>
        <dbReference type="EMBL" id="GMR43916.1"/>
    </source>
</evidence>
<dbReference type="AlphaFoldDB" id="A0AAN4ZNF1"/>
<accession>A0AAN4ZNF1</accession>
<gene>
    <name evidence="2" type="ORF">PMAYCL1PPCAC_14111</name>
    <name evidence="3" type="ORF">PMAYCL1PPCAC_14116</name>
</gene>
<evidence type="ECO:0000313" key="4">
    <source>
        <dbReference type="Proteomes" id="UP001328107"/>
    </source>
</evidence>
<dbReference type="Proteomes" id="UP001328107">
    <property type="component" value="Unassembled WGS sequence"/>
</dbReference>
<keyword evidence="4" id="KW-1185">Reference proteome</keyword>
<reference evidence="3" key="2">
    <citation type="submission" date="2023-06" db="EMBL/GenBank/DDBJ databases">
        <title>Genome assembly of Pristionchus species.</title>
        <authorList>
            <person name="Yoshida K."/>
            <person name="Sommer R.J."/>
        </authorList>
    </citation>
    <scope>NUCLEOTIDE SEQUENCE</scope>
    <source>
        <strain evidence="3 4">RS5460</strain>
    </source>
</reference>
<comment type="caution">
    <text evidence="3">The sequence shown here is derived from an EMBL/GenBank/DDBJ whole genome shotgun (WGS) entry which is preliminary data.</text>
</comment>
<evidence type="ECO:0000256" key="1">
    <source>
        <dbReference type="SAM" id="SignalP"/>
    </source>
</evidence>